<dbReference type="NCBIfam" id="TIGR02148">
    <property type="entry name" value="Fibro_Slime"/>
    <property type="match status" value="1"/>
</dbReference>
<proteinExistence type="inferred from homology"/>
<evidence type="ECO:0000259" key="5">
    <source>
        <dbReference type="PROSITE" id="PS51820"/>
    </source>
</evidence>
<dbReference type="Pfam" id="PF07691">
    <property type="entry name" value="PA14"/>
    <property type="match status" value="1"/>
</dbReference>
<feature type="region of interest" description="Disordered" evidence="4">
    <location>
        <begin position="1"/>
        <end position="129"/>
    </location>
</feature>
<evidence type="ECO:0000313" key="6">
    <source>
        <dbReference type="EMBL" id="MDC0722233.1"/>
    </source>
</evidence>
<dbReference type="InterPro" id="IPR051154">
    <property type="entry name" value="Prespore-cell_inducing_factor"/>
</dbReference>
<evidence type="ECO:0000313" key="7">
    <source>
        <dbReference type="Proteomes" id="UP001221686"/>
    </source>
</evidence>
<dbReference type="PROSITE" id="PS51820">
    <property type="entry name" value="PA14"/>
    <property type="match status" value="1"/>
</dbReference>
<feature type="compositionally biased region" description="Polar residues" evidence="4">
    <location>
        <begin position="1"/>
        <end position="17"/>
    </location>
</feature>
<feature type="domain" description="PA14" evidence="5">
    <location>
        <begin position="180"/>
        <end position="327"/>
    </location>
</feature>
<gene>
    <name evidence="6" type="ORF">POL25_35350</name>
</gene>
<evidence type="ECO:0000256" key="2">
    <source>
        <dbReference type="ARBA" id="ARBA00022729"/>
    </source>
</evidence>
<sequence>MTQGDTGNMSDGSSTTDGNLTATTVPTTGPTGSGSETGTSDSEGSGSNSDTQATTSTSTTDPLTGTSATDSTATTTPGTTTLDTTTLDTTTTTDSTTSTASTTGETATDTTDGTTSTTDGGTTGDPVGCGDSLTAVIRDFKLAHPDMEDYCCGQVDGLVQPTLGPDKKPAFKSVGNPKMLTDAPTFAQWYNDVADVNHKTQISLNLVEIQPGLYSYTNNDFFPVDNMLWGNEGQNHNFHFTTEIHTKFQYAGGETFTFQGDDDVWVFIDGDLVIDLGGVHGVASGTVDLDDLGLQLGDIYNLDVFHAERHTVQSNFRIDTTICAVPM</sequence>
<dbReference type="InterPro" id="IPR011658">
    <property type="entry name" value="PA14_dom"/>
</dbReference>
<reference evidence="6 7" key="1">
    <citation type="submission" date="2022-11" db="EMBL/GenBank/DDBJ databases">
        <title>Minimal conservation of predation-associated metabolite biosynthetic gene clusters underscores biosynthetic potential of Myxococcota including descriptions for ten novel species: Archangium lansinium sp. nov., Myxococcus landrumus sp. nov., Nannocystis bai.</title>
        <authorList>
            <person name="Ahearne A."/>
            <person name="Stevens C."/>
            <person name="Dowd S."/>
        </authorList>
    </citation>
    <scope>NUCLEOTIDE SEQUENCE [LARGE SCALE GENOMIC DNA]</scope>
    <source>
        <strain evidence="6 7">BB15-2</strain>
    </source>
</reference>
<dbReference type="EMBL" id="JAQNDL010000003">
    <property type="protein sequence ID" value="MDC0722233.1"/>
    <property type="molecule type" value="Genomic_DNA"/>
</dbReference>
<evidence type="ECO:0000256" key="1">
    <source>
        <dbReference type="ARBA" id="ARBA00008709"/>
    </source>
</evidence>
<comment type="similarity">
    <text evidence="1">Belongs to the prespore-cell-inducing factor family.</text>
</comment>
<keyword evidence="2" id="KW-0732">Signal</keyword>
<feature type="compositionally biased region" description="Low complexity" evidence="4">
    <location>
        <begin position="18"/>
        <end position="120"/>
    </location>
</feature>
<dbReference type="RefSeq" id="WP_272090768.1">
    <property type="nucleotide sequence ID" value="NZ_JAQNDL010000003.1"/>
</dbReference>
<keyword evidence="7" id="KW-1185">Reference proteome</keyword>
<dbReference type="InterPro" id="IPR011874">
    <property type="entry name" value="Fibro_Slime"/>
</dbReference>
<dbReference type="InterPro" id="IPR037524">
    <property type="entry name" value="PA14/GLEYA"/>
</dbReference>
<dbReference type="PANTHER" id="PTHR31137">
    <property type="entry name" value="PROTEIN PSIB-RELATED-RELATED"/>
    <property type="match status" value="1"/>
</dbReference>
<accession>A0ABT5E9V5</accession>
<keyword evidence="3" id="KW-0325">Glycoprotein</keyword>
<name>A0ABT5E9V5_9BACT</name>
<comment type="caution">
    <text evidence="6">The sequence shown here is derived from an EMBL/GenBank/DDBJ whole genome shotgun (WGS) entry which is preliminary data.</text>
</comment>
<organism evidence="6 7">
    <name type="scientific">Nannocystis bainbridge</name>
    <dbReference type="NCBI Taxonomy" id="2995303"/>
    <lineage>
        <taxon>Bacteria</taxon>
        <taxon>Pseudomonadati</taxon>
        <taxon>Myxococcota</taxon>
        <taxon>Polyangia</taxon>
        <taxon>Nannocystales</taxon>
        <taxon>Nannocystaceae</taxon>
        <taxon>Nannocystis</taxon>
    </lineage>
</organism>
<protein>
    <submittedName>
        <fullName evidence="6">Fibro-slime domain-containing protein</fullName>
    </submittedName>
</protein>
<dbReference type="Proteomes" id="UP001221686">
    <property type="component" value="Unassembled WGS sequence"/>
</dbReference>
<evidence type="ECO:0000256" key="4">
    <source>
        <dbReference type="SAM" id="MobiDB-lite"/>
    </source>
</evidence>
<evidence type="ECO:0000256" key="3">
    <source>
        <dbReference type="ARBA" id="ARBA00023180"/>
    </source>
</evidence>